<dbReference type="PANTHER" id="PTHR46702">
    <property type="entry name" value="DNA LIGASE (DUF1666)-RELATED"/>
    <property type="match status" value="1"/>
</dbReference>
<keyword evidence="5" id="KW-1185">Reference proteome</keyword>
<sequence length="428" mass="49684">MEFLKVKNLWRPHKSKAKNLDPEESMTPDTELKADNTNASPKAVVCDSAPDVEEDEDDDDLITNEIKRRLKELRRSNFMVLIPEESCPEEEETCSSEWRESEVEDGYPWCGFDALYGKYCERMLFFDKMSAQKLLNAGSQNVSSTSPKSAPKKLVSTIRSLSFKKKNELQEDGGQLQQQQDDEEDDYQNLETVYVAHVCLTWEALHCRYIQLKEKTSSQPVDPTFYSFATQEFQQFQVLLQRFIENEPFERGSRVEIYAQSRHAMPKLLQVPCLQGLEPKGYEQDDLEGSSTVLAADLMEAIEEAILTFRIFLKMDKKRSSGYLNLFGAHQCANSLHHVQNSLDKKEMKLKELIRRQKRAKKKKKQWPATEEEVELLFGLIDIRVVSRVLRMARLSKEHLLWCEEKMSKLQLSDQRLHRDPSPVLFPC</sequence>
<proteinExistence type="predicted"/>
<gene>
    <name evidence="3" type="ORF">SI7747_06008753</name>
    <name evidence="4" type="ORF">SI8410_06009425</name>
</gene>
<feature type="region of interest" description="Disordered" evidence="2">
    <location>
        <begin position="14"/>
        <end position="43"/>
    </location>
</feature>
<dbReference type="EMBL" id="LR746269">
    <property type="protein sequence ID" value="CAA7398760.1"/>
    <property type="molecule type" value="Genomic_DNA"/>
</dbReference>
<dbReference type="PANTHER" id="PTHR46702:SF1">
    <property type="entry name" value="DUF1666 FAMILY PROTEIN (DUF1666)"/>
    <property type="match status" value="1"/>
</dbReference>
<evidence type="ECO:0000256" key="2">
    <source>
        <dbReference type="SAM" id="MobiDB-lite"/>
    </source>
</evidence>
<dbReference type="Proteomes" id="UP000663760">
    <property type="component" value="Chromosome 6"/>
</dbReference>
<evidence type="ECO:0000313" key="4">
    <source>
        <dbReference type="EMBL" id="CAA7398760.1"/>
    </source>
</evidence>
<dbReference type="EMBL" id="LR743593">
    <property type="protein sequence ID" value="CAA2622729.1"/>
    <property type="molecule type" value="Genomic_DNA"/>
</dbReference>
<evidence type="ECO:0000256" key="1">
    <source>
        <dbReference type="SAM" id="Coils"/>
    </source>
</evidence>
<reference evidence="3" key="1">
    <citation type="submission" date="2019-12" db="EMBL/GenBank/DDBJ databases">
        <authorList>
            <person name="Scholz U."/>
            <person name="Mascher M."/>
            <person name="Fiebig A."/>
        </authorList>
    </citation>
    <scope>NUCLEOTIDE SEQUENCE</scope>
</reference>
<feature type="coiled-coil region" evidence="1">
    <location>
        <begin position="336"/>
        <end position="363"/>
    </location>
</feature>
<evidence type="ECO:0000313" key="3">
    <source>
        <dbReference type="EMBL" id="CAA2622729.1"/>
    </source>
</evidence>
<protein>
    <submittedName>
        <fullName evidence="3">Uncharacterized protein</fullName>
    </submittedName>
</protein>
<dbReference type="OrthoDB" id="1911656at2759"/>
<dbReference type="AlphaFoldDB" id="A0A7I8IX12"/>
<keyword evidence="1" id="KW-0175">Coiled coil</keyword>
<dbReference type="Pfam" id="PF07891">
    <property type="entry name" value="DUF1666"/>
    <property type="match status" value="1"/>
</dbReference>
<organism evidence="3">
    <name type="scientific">Spirodela intermedia</name>
    <name type="common">Intermediate duckweed</name>
    <dbReference type="NCBI Taxonomy" id="51605"/>
    <lineage>
        <taxon>Eukaryota</taxon>
        <taxon>Viridiplantae</taxon>
        <taxon>Streptophyta</taxon>
        <taxon>Embryophyta</taxon>
        <taxon>Tracheophyta</taxon>
        <taxon>Spermatophyta</taxon>
        <taxon>Magnoliopsida</taxon>
        <taxon>Liliopsida</taxon>
        <taxon>Araceae</taxon>
        <taxon>Lemnoideae</taxon>
        <taxon>Spirodela</taxon>
    </lineage>
</organism>
<dbReference type="InterPro" id="IPR012870">
    <property type="entry name" value="DUF1666"/>
</dbReference>
<name>A0A7I8IX12_SPIIN</name>
<accession>A0A7I8IX12</accession>
<evidence type="ECO:0000313" key="5">
    <source>
        <dbReference type="Proteomes" id="UP000663760"/>
    </source>
</evidence>